<feature type="domain" description="DUF5641" evidence="1">
    <location>
        <begin position="39"/>
        <end position="123"/>
    </location>
</feature>
<dbReference type="PANTHER" id="PTHR47331">
    <property type="entry name" value="PHD-TYPE DOMAIN-CONTAINING PROTEIN"/>
    <property type="match status" value="1"/>
</dbReference>
<sequence>MITLTENPDDEYLTPGHFLVEGSLISIPQTDPDHKNLKTRWQMIQDMNKQFWKKWSSDYLQQLQVRTKWRTPSKNIEVNNIVLIKDENLPAGKWSMGKVVAFHPGKDGYVRVVSVKTKNGVMQWLI</sequence>
<dbReference type="Proteomes" id="UP001314205">
    <property type="component" value="Unassembled WGS sequence"/>
</dbReference>
<reference evidence="2 3" key="1">
    <citation type="submission" date="2023-11" db="EMBL/GenBank/DDBJ databases">
        <authorList>
            <person name="Hedman E."/>
            <person name="Englund M."/>
            <person name="Stromberg M."/>
            <person name="Nyberg Akerstrom W."/>
            <person name="Nylinder S."/>
            <person name="Jareborg N."/>
            <person name="Kallberg Y."/>
            <person name="Kronander E."/>
        </authorList>
    </citation>
    <scope>NUCLEOTIDE SEQUENCE [LARGE SCALE GENOMIC DNA]</scope>
</reference>
<name>A0AAV1M2C3_9NEOP</name>
<accession>A0AAV1M2C3</accession>
<protein>
    <recommendedName>
        <fullName evidence="1">DUF5641 domain-containing protein</fullName>
    </recommendedName>
</protein>
<dbReference type="AlphaFoldDB" id="A0AAV1M2C3"/>
<evidence type="ECO:0000313" key="2">
    <source>
        <dbReference type="EMBL" id="CAK1599971.1"/>
    </source>
</evidence>
<evidence type="ECO:0000259" key="1">
    <source>
        <dbReference type="Pfam" id="PF18701"/>
    </source>
</evidence>
<keyword evidence="3" id="KW-1185">Reference proteome</keyword>
<proteinExistence type="predicted"/>
<evidence type="ECO:0000313" key="3">
    <source>
        <dbReference type="Proteomes" id="UP001314205"/>
    </source>
</evidence>
<organism evidence="2 3">
    <name type="scientific">Parnassius mnemosyne</name>
    <name type="common">clouded apollo</name>
    <dbReference type="NCBI Taxonomy" id="213953"/>
    <lineage>
        <taxon>Eukaryota</taxon>
        <taxon>Metazoa</taxon>
        <taxon>Ecdysozoa</taxon>
        <taxon>Arthropoda</taxon>
        <taxon>Hexapoda</taxon>
        <taxon>Insecta</taxon>
        <taxon>Pterygota</taxon>
        <taxon>Neoptera</taxon>
        <taxon>Endopterygota</taxon>
        <taxon>Lepidoptera</taxon>
        <taxon>Glossata</taxon>
        <taxon>Ditrysia</taxon>
        <taxon>Papilionoidea</taxon>
        <taxon>Papilionidae</taxon>
        <taxon>Parnassiinae</taxon>
        <taxon>Parnassini</taxon>
        <taxon>Parnassius</taxon>
        <taxon>Driopa</taxon>
    </lineage>
</organism>
<gene>
    <name evidence="2" type="ORF">PARMNEM_LOCUS18786</name>
</gene>
<dbReference type="EMBL" id="CAVLGL010000115">
    <property type="protein sequence ID" value="CAK1599971.1"/>
    <property type="molecule type" value="Genomic_DNA"/>
</dbReference>
<dbReference type="PANTHER" id="PTHR47331:SF1">
    <property type="entry name" value="GAG-LIKE PROTEIN"/>
    <property type="match status" value="1"/>
</dbReference>
<comment type="caution">
    <text evidence="2">The sequence shown here is derived from an EMBL/GenBank/DDBJ whole genome shotgun (WGS) entry which is preliminary data.</text>
</comment>
<dbReference type="Pfam" id="PF18701">
    <property type="entry name" value="DUF5641"/>
    <property type="match status" value="1"/>
</dbReference>
<dbReference type="InterPro" id="IPR040676">
    <property type="entry name" value="DUF5641"/>
</dbReference>